<evidence type="ECO:0000256" key="9">
    <source>
        <dbReference type="ARBA" id="ARBA00047899"/>
    </source>
</evidence>
<dbReference type="FunFam" id="3.30.200.20:FF:000029">
    <property type="entry name" value="Serine/threonine-protein kinase TAO2, putative"/>
    <property type="match status" value="1"/>
</dbReference>
<dbReference type="PANTHER" id="PTHR47167">
    <property type="entry name" value="SERINE/THREONINE-PROTEIN KINASE TAO1-LIKE PROTEIN"/>
    <property type="match status" value="1"/>
</dbReference>
<dbReference type="AlphaFoldDB" id="A0A085MFE0"/>
<dbReference type="Gene3D" id="1.10.510.10">
    <property type="entry name" value="Transferase(Phosphotransferase) domain 1"/>
    <property type="match status" value="1"/>
</dbReference>
<feature type="region of interest" description="Disordered" evidence="13">
    <location>
        <begin position="327"/>
        <end position="369"/>
    </location>
</feature>
<dbReference type="EMBL" id="KL363196">
    <property type="protein sequence ID" value="KFD55936.1"/>
    <property type="molecule type" value="Genomic_DNA"/>
</dbReference>
<evidence type="ECO:0000256" key="12">
    <source>
        <dbReference type="SAM" id="Coils"/>
    </source>
</evidence>
<comment type="catalytic activity">
    <reaction evidence="10">
        <text>L-seryl-[protein] + ATP = O-phospho-L-seryl-[protein] + ADP + H(+)</text>
        <dbReference type="Rhea" id="RHEA:17989"/>
        <dbReference type="Rhea" id="RHEA-COMP:9863"/>
        <dbReference type="Rhea" id="RHEA-COMP:11604"/>
        <dbReference type="ChEBI" id="CHEBI:15378"/>
        <dbReference type="ChEBI" id="CHEBI:29999"/>
        <dbReference type="ChEBI" id="CHEBI:30616"/>
        <dbReference type="ChEBI" id="CHEBI:83421"/>
        <dbReference type="ChEBI" id="CHEBI:456216"/>
        <dbReference type="EC" id="2.7.11.1"/>
    </reaction>
</comment>
<evidence type="ECO:0000256" key="11">
    <source>
        <dbReference type="PROSITE-ProRule" id="PRU10141"/>
    </source>
</evidence>
<dbReference type="Pfam" id="PF00069">
    <property type="entry name" value="Pkinase"/>
    <property type="match status" value="1"/>
</dbReference>
<comment type="catalytic activity">
    <reaction evidence="9">
        <text>L-threonyl-[protein] + ATP = O-phospho-L-threonyl-[protein] + ADP + H(+)</text>
        <dbReference type="Rhea" id="RHEA:46608"/>
        <dbReference type="Rhea" id="RHEA-COMP:11060"/>
        <dbReference type="Rhea" id="RHEA-COMP:11605"/>
        <dbReference type="ChEBI" id="CHEBI:15378"/>
        <dbReference type="ChEBI" id="CHEBI:30013"/>
        <dbReference type="ChEBI" id="CHEBI:30616"/>
        <dbReference type="ChEBI" id="CHEBI:61977"/>
        <dbReference type="ChEBI" id="CHEBI:456216"/>
        <dbReference type="EC" id="2.7.11.1"/>
    </reaction>
</comment>
<dbReference type="InterPro" id="IPR011009">
    <property type="entry name" value="Kinase-like_dom_sf"/>
</dbReference>
<dbReference type="GO" id="GO:0005737">
    <property type="term" value="C:cytoplasm"/>
    <property type="evidence" value="ECO:0007669"/>
    <property type="project" value="TreeGrafter"/>
</dbReference>
<dbReference type="PROSITE" id="PS00107">
    <property type="entry name" value="PROTEIN_KINASE_ATP"/>
    <property type="match status" value="1"/>
</dbReference>
<comment type="similarity">
    <text evidence="1">Belongs to the protein kinase superfamily. STE Ser/Thr protein kinase family. STE20 subfamily.</text>
</comment>
<dbReference type="GO" id="GO:0004674">
    <property type="term" value="F:protein serine/threonine kinase activity"/>
    <property type="evidence" value="ECO:0007669"/>
    <property type="project" value="UniProtKB-KW"/>
</dbReference>
<name>A0A085MFE0_9BILA</name>
<keyword evidence="3" id="KW-0723">Serine/threonine-protein kinase</keyword>
<keyword evidence="5 11" id="KW-0547">Nucleotide-binding</keyword>
<feature type="region of interest" description="Disordered" evidence="13">
    <location>
        <begin position="913"/>
        <end position="957"/>
    </location>
</feature>
<feature type="compositionally biased region" description="Polar residues" evidence="13">
    <location>
        <begin position="913"/>
        <end position="927"/>
    </location>
</feature>
<gene>
    <name evidence="15" type="ORF">M513_03060</name>
    <name evidence="16" type="ORF">M514_03060</name>
</gene>
<evidence type="ECO:0000313" key="17">
    <source>
        <dbReference type="Proteomes" id="UP000030764"/>
    </source>
</evidence>
<dbReference type="FunFam" id="1.10.510.10:FF:000877">
    <property type="entry name" value="TAO kinase 2"/>
    <property type="match status" value="1"/>
</dbReference>
<evidence type="ECO:0000313" key="15">
    <source>
        <dbReference type="EMBL" id="KFD55936.1"/>
    </source>
</evidence>
<dbReference type="EMBL" id="KL367506">
    <property type="protein sequence ID" value="KFD68306.1"/>
    <property type="molecule type" value="Genomic_DNA"/>
</dbReference>
<feature type="compositionally biased region" description="Acidic residues" evidence="13">
    <location>
        <begin position="333"/>
        <end position="345"/>
    </location>
</feature>
<dbReference type="SMART" id="SM00220">
    <property type="entry name" value="S_TKc"/>
    <property type="match status" value="1"/>
</dbReference>
<evidence type="ECO:0000256" key="1">
    <source>
        <dbReference type="ARBA" id="ARBA00008874"/>
    </source>
</evidence>
<protein>
    <recommendedName>
        <fullName evidence="2">non-specific serine/threonine protein kinase</fullName>
        <ecNumber evidence="2">2.7.11.1</ecNumber>
    </recommendedName>
</protein>
<feature type="compositionally biased region" description="Polar residues" evidence="13">
    <location>
        <begin position="348"/>
        <end position="361"/>
    </location>
</feature>
<feature type="coiled-coil region" evidence="12">
    <location>
        <begin position="774"/>
        <end position="835"/>
    </location>
</feature>
<organism evidence="15 17">
    <name type="scientific">Trichuris suis</name>
    <name type="common">pig whipworm</name>
    <dbReference type="NCBI Taxonomy" id="68888"/>
    <lineage>
        <taxon>Eukaryota</taxon>
        <taxon>Metazoa</taxon>
        <taxon>Ecdysozoa</taxon>
        <taxon>Nematoda</taxon>
        <taxon>Enoplea</taxon>
        <taxon>Dorylaimia</taxon>
        <taxon>Trichinellida</taxon>
        <taxon>Trichuridae</taxon>
        <taxon>Trichuris</taxon>
    </lineage>
</organism>
<evidence type="ECO:0000256" key="10">
    <source>
        <dbReference type="ARBA" id="ARBA00048679"/>
    </source>
</evidence>
<evidence type="ECO:0000256" key="7">
    <source>
        <dbReference type="ARBA" id="ARBA00022840"/>
    </source>
</evidence>
<reference evidence="15 17" key="1">
    <citation type="journal article" date="2014" name="Nat. Genet.">
        <title>Genome and transcriptome of the porcine whipworm Trichuris suis.</title>
        <authorList>
            <person name="Jex A.R."/>
            <person name="Nejsum P."/>
            <person name="Schwarz E.M."/>
            <person name="Hu L."/>
            <person name="Young N.D."/>
            <person name="Hall R.S."/>
            <person name="Korhonen P.K."/>
            <person name="Liao S."/>
            <person name="Thamsborg S."/>
            <person name="Xia J."/>
            <person name="Xu P."/>
            <person name="Wang S."/>
            <person name="Scheerlinck J.P."/>
            <person name="Hofmann A."/>
            <person name="Sternberg P.W."/>
            <person name="Wang J."/>
            <person name="Gasser R.B."/>
        </authorList>
    </citation>
    <scope>NUCLEOTIDE SEQUENCE [LARGE SCALE GENOMIC DNA]</scope>
    <source>
        <strain evidence="16">DCEP-RM93F</strain>
        <strain evidence="15">DCEP-RM93M</strain>
    </source>
</reference>
<sequence>MPTAPKPGSLKDPEIAALFSPDDPETRFSDLREIGHGSFGAVYFAFDKVSKECVAIKKMSYSGKQSAEKWSDIVKEVRFLKQLRHKNIVEFKSCFNKDHTCWLAMEYCVGSASDILEVHRKPLREQEIAAMCHEVLQGLQYIHSLGRIHRDIKAGNILLTDLGSVKLADFGSASLICPAQSFVGTPYWMAPEVILAMDEGKYDQKADVWSLGITCIELAEKKPPLFNMNAMSALYHIAQNDSPSLSSNMWSDDFHSFVAHCLLKDPVCRFSTDECLKHPFIKRPRTASIVYDLIQRTKTLVRDLDHYQYRKMRKLMYLDEQQSGSSAEVSSLDGEDVESVDDDLCGETASSRSDSLTSMHSLRSGGSVPPALRNSITSVSSLKKAQIAGMLGVIGDSYRSTSPNQLLSACNRDQLAGVGISQTDDVGKQEILSNPDQEKERLQRKEDILASRRSRFATIRPTGVIAREQTEYAAENNVHEQMSGYKRMRREHQKELRQLEEKSKTEMDNLKLKLDKEYDNLLAQFHKELDKLHQTHRQELDKRVKTNEELERKLRKSILQQQEVELKALQMQFKKEYKVNKERLKQEMKLDHSPRNVVEGSLRSSKQNHLHIQAEAENRMLSDHKFYLDFEVRKLKRRRLLYYHQLEMDLLREELASRGRQLHNTHSLLRRQHEVTQDLEIKQLQSFHNLRVQHLQRQHSSELQNQQAYMKRVQDELRKKHATQVKQQPKELKQKELQIRRQFRQAVKTQTRQYKMLQLQLTQELPREGQRDVIARLKEEQKRKLALLAEQYEESIGEVLENQTVKLETWQEEEAKQTKEKLNQELELLMAYQSKQRMQMDQQHDREKSRLQEKVSLRCAVLEQKMEEELAQFDRERLDRTKQLELRQARELDVFDEESERLGFAQIALVCQPSATQSSMDGTNHDTSGAEEETNNLPSSSSSTASNLKTSNAPCSP</sequence>
<keyword evidence="7 11" id="KW-0067">ATP-binding</keyword>
<feature type="compositionally biased region" description="Low complexity" evidence="13">
    <location>
        <begin position="935"/>
        <end position="957"/>
    </location>
</feature>
<evidence type="ECO:0000256" key="13">
    <source>
        <dbReference type="SAM" id="MobiDB-lite"/>
    </source>
</evidence>
<proteinExistence type="inferred from homology"/>
<keyword evidence="6" id="KW-0418">Kinase</keyword>
<evidence type="ECO:0000256" key="6">
    <source>
        <dbReference type="ARBA" id="ARBA00022777"/>
    </source>
</evidence>
<keyword evidence="4" id="KW-0808">Transferase</keyword>
<evidence type="ECO:0000256" key="4">
    <source>
        <dbReference type="ARBA" id="ARBA00022679"/>
    </source>
</evidence>
<dbReference type="PROSITE" id="PS50011">
    <property type="entry name" value="PROTEIN_KINASE_DOM"/>
    <property type="match status" value="1"/>
</dbReference>
<dbReference type="Gene3D" id="3.30.200.20">
    <property type="entry name" value="Phosphorylase Kinase, domain 1"/>
    <property type="match status" value="1"/>
</dbReference>
<dbReference type="Proteomes" id="UP000030764">
    <property type="component" value="Unassembled WGS sequence"/>
</dbReference>
<evidence type="ECO:0000256" key="2">
    <source>
        <dbReference type="ARBA" id="ARBA00012513"/>
    </source>
</evidence>
<dbReference type="InterPro" id="IPR051234">
    <property type="entry name" value="TAO_STE20_kinase"/>
</dbReference>
<dbReference type="InterPro" id="IPR017441">
    <property type="entry name" value="Protein_kinase_ATP_BS"/>
</dbReference>
<keyword evidence="8 12" id="KW-0175">Coiled coil</keyword>
<feature type="domain" description="Protein kinase" evidence="14">
    <location>
        <begin position="28"/>
        <end position="281"/>
    </location>
</feature>
<evidence type="ECO:0000259" key="14">
    <source>
        <dbReference type="PROSITE" id="PS50011"/>
    </source>
</evidence>
<evidence type="ECO:0000256" key="5">
    <source>
        <dbReference type="ARBA" id="ARBA00022741"/>
    </source>
</evidence>
<evidence type="ECO:0000256" key="8">
    <source>
        <dbReference type="ARBA" id="ARBA00023054"/>
    </source>
</evidence>
<keyword evidence="17" id="KW-1185">Reference proteome</keyword>
<dbReference type="GO" id="GO:0005524">
    <property type="term" value="F:ATP binding"/>
    <property type="evidence" value="ECO:0007669"/>
    <property type="project" value="UniProtKB-UniRule"/>
</dbReference>
<evidence type="ECO:0000313" key="16">
    <source>
        <dbReference type="EMBL" id="KFD68306.1"/>
    </source>
</evidence>
<dbReference type="Proteomes" id="UP000030758">
    <property type="component" value="Unassembled WGS sequence"/>
</dbReference>
<evidence type="ECO:0000256" key="3">
    <source>
        <dbReference type="ARBA" id="ARBA00022527"/>
    </source>
</evidence>
<dbReference type="EC" id="2.7.11.1" evidence="2"/>
<feature type="coiled-coil region" evidence="12">
    <location>
        <begin position="482"/>
        <end position="567"/>
    </location>
</feature>
<accession>A0A085MFE0</accession>
<feature type="binding site" evidence="11">
    <location>
        <position position="58"/>
    </location>
    <ligand>
        <name>ATP</name>
        <dbReference type="ChEBI" id="CHEBI:30616"/>
    </ligand>
</feature>
<dbReference type="InterPro" id="IPR000719">
    <property type="entry name" value="Prot_kinase_dom"/>
</dbReference>
<dbReference type="SUPFAM" id="SSF56112">
    <property type="entry name" value="Protein kinase-like (PK-like)"/>
    <property type="match status" value="1"/>
</dbReference>
<dbReference type="PANTHER" id="PTHR47167:SF4">
    <property type="entry name" value="SERINE_THREONINE-PROTEIN KINASE TAO"/>
    <property type="match status" value="1"/>
</dbReference>